<feature type="domain" description="NACHT" evidence="2">
    <location>
        <begin position="21"/>
        <end position="162"/>
    </location>
</feature>
<dbReference type="InterPro" id="IPR027417">
    <property type="entry name" value="P-loop_NTPase"/>
</dbReference>
<dbReference type="InterPro" id="IPR007111">
    <property type="entry name" value="NACHT_NTPase"/>
</dbReference>
<feature type="transmembrane region" description="Helical" evidence="1">
    <location>
        <begin position="278"/>
        <end position="299"/>
    </location>
</feature>
<reference evidence="4" key="1">
    <citation type="submission" date="2018-12" db="EMBL/GenBank/DDBJ databases">
        <title>Tengunoibacter tsumagoiensis gen. nov., sp. nov., Dictyobacter kobayashii sp. nov., D. alpinus sp. nov., and D. joshuensis sp. nov. and description of Dictyobacteraceae fam. nov. within the order Ktedonobacterales isolated from Tengu-no-mugimeshi.</title>
        <authorList>
            <person name="Wang C.M."/>
            <person name="Zheng Y."/>
            <person name="Sakai Y."/>
            <person name="Toyoda A."/>
            <person name="Minakuchi Y."/>
            <person name="Abe K."/>
            <person name="Yokota A."/>
            <person name="Yabe S."/>
        </authorList>
    </citation>
    <scope>NUCLEOTIDE SEQUENCE [LARGE SCALE GENOMIC DNA]</scope>
    <source>
        <strain evidence="4">S-27</strain>
    </source>
</reference>
<evidence type="ECO:0000313" key="3">
    <source>
        <dbReference type="EMBL" id="GCE08159.1"/>
    </source>
</evidence>
<sequence length="514" mass="59390">MTFSSNEHIIDMYNDSSGKLLILGESGSGKTTLLLELLRDLLVYAEQDVYFPIPLPLNLSSWSRKRLPLEQWLAEELASQYKAKSCELSQFLFLLDGLDEVEEDAREACVQALNSYQDTHNQVQMIVCCRTIEYRRLKVSLPFLSILEIQPLTEEQINTYLSALPVRQDEIKATLSTDAVLHDLARWPLWLYILAHIYQDSSPVDVSTNNLAEKKHNLLGVYIWTRLQPLERNTQYTLSDQLHWLAVLARQLYEHQQTAFQFKQIQQSWLPAGRWVHIYRIFMGFFVLCAAGLTYSLAIFDWSDIYAIIGLLGWLVLAFILLVVRRLTIAEDNRQNISSFWFLVGLGWGGQFQKLLSDLFIGWIPWVFIAISLPSIFEVVISLPNSRLSYRSGDEFRQAIQQSMVFCLCSVLFLCLWGWLLHGSVGLWSGLRLGWLYGISVGLAWGGDSYIEHFILRFCLWHAKCIPWRYMAFLDDTVKQKLLYRVGNSYIFCNTAVFKYFLSSEVAQNKISSM</sequence>
<feature type="transmembrane region" description="Helical" evidence="1">
    <location>
        <begin position="359"/>
        <end position="383"/>
    </location>
</feature>
<evidence type="ECO:0000313" key="4">
    <source>
        <dbReference type="Proteomes" id="UP000287224"/>
    </source>
</evidence>
<evidence type="ECO:0000259" key="2">
    <source>
        <dbReference type="Pfam" id="PF05729"/>
    </source>
</evidence>
<feature type="transmembrane region" description="Helical" evidence="1">
    <location>
        <begin position="404"/>
        <end position="422"/>
    </location>
</feature>
<name>A0A401ZMS0_9CHLR</name>
<dbReference type="Gene3D" id="3.40.50.300">
    <property type="entry name" value="P-loop containing nucleotide triphosphate hydrolases"/>
    <property type="match status" value="1"/>
</dbReference>
<dbReference type="InterPro" id="IPR025662">
    <property type="entry name" value="Sigma_54_int_dom_ATP-bd_1"/>
</dbReference>
<organism evidence="3 4">
    <name type="scientific">Dictyobacter aurantiacus</name>
    <dbReference type="NCBI Taxonomy" id="1936993"/>
    <lineage>
        <taxon>Bacteria</taxon>
        <taxon>Bacillati</taxon>
        <taxon>Chloroflexota</taxon>
        <taxon>Ktedonobacteria</taxon>
        <taxon>Ktedonobacterales</taxon>
        <taxon>Dictyobacteraceae</taxon>
        <taxon>Dictyobacter</taxon>
    </lineage>
</organism>
<feature type="transmembrane region" description="Helical" evidence="1">
    <location>
        <begin position="434"/>
        <end position="451"/>
    </location>
</feature>
<accession>A0A401ZMS0</accession>
<dbReference type="PROSITE" id="PS00675">
    <property type="entry name" value="SIGMA54_INTERACT_1"/>
    <property type="match status" value="1"/>
</dbReference>
<keyword evidence="1" id="KW-1133">Transmembrane helix</keyword>
<keyword evidence="1" id="KW-0812">Transmembrane</keyword>
<feature type="transmembrane region" description="Helical" evidence="1">
    <location>
        <begin position="305"/>
        <end position="324"/>
    </location>
</feature>
<feature type="transmembrane region" description="Helical" evidence="1">
    <location>
        <begin position="336"/>
        <end position="353"/>
    </location>
</feature>
<dbReference type="EMBL" id="BIFQ01000002">
    <property type="protein sequence ID" value="GCE08159.1"/>
    <property type="molecule type" value="Genomic_DNA"/>
</dbReference>
<evidence type="ECO:0000256" key="1">
    <source>
        <dbReference type="SAM" id="Phobius"/>
    </source>
</evidence>
<dbReference type="SUPFAM" id="SSF52540">
    <property type="entry name" value="P-loop containing nucleoside triphosphate hydrolases"/>
    <property type="match status" value="1"/>
</dbReference>
<dbReference type="Pfam" id="PF05729">
    <property type="entry name" value="NACHT"/>
    <property type="match status" value="1"/>
</dbReference>
<dbReference type="AlphaFoldDB" id="A0A401ZMS0"/>
<keyword evidence="1" id="KW-0472">Membrane</keyword>
<comment type="caution">
    <text evidence="3">The sequence shown here is derived from an EMBL/GenBank/DDBJ whole genome shotgun (WGS) entry which is preliminary data.</text>
</comment>
<keyword evidence="4" id="KW-1185">Reference proteome</keyword>
<dbReference type="Proteomes" id="UP000287224">
    <property type="component" value="Unassembled WGS sequence"/>
</dbReference>
<protein>
    <recommendedName>
        <fullName evidence="2">NACHT domain-containing protein</fullName>
    </recommendedName>
</protein>
<gene>
    <name evidence="3" type="ORF">KDAU_54880</name>
</gene>
<proteinExistence type="predicted"/>